<organism evidence="2 3">
    <name type="scientific">Phyllosticta citribraziliensis</name>
    <dbReference type="NCBI Taxonomy" id="989973"/>
    <lineage>
        <taxon>Eukaryota</taxon>
        <taxon>Fungi</taxon>
        <taxon>Dikarya</taxon>
        <taxon>Ascomycota</taxon>
        <taxon>Pezizomycotina</taxon>
        <taxon>Dothideomycetes</taxon>
        <taxon>Dothideomycetes incertae sedis</taxon>
        <taxon>Botryosphaeriales</taxon>
        <taxon>Phyllostictaceae</taxon>
        <taxon>Phyllosticta</taxon>
    </lineage>
</organism>
<gene>
    <name evidence="2" type="ORF">J3D65DRAFT_145343</name>
</gene>
<feature type="region of interest" description="Disordered" evidence="1">
    <location>
        <begin position="356"/>
        <end position="381"/>
    </location>
</feature>
<dbReference type="EMBL" id="JBBPEH010000013">
    <property type="protein sequence ID" value="KAK7531008.1"/>
    <property type="molecule type" value="Genomic_DNA"/>
</dbReference>
<name>A0ABR1L702_9PEZI</name>
<dbReference type="GeneID" id="92026949"/>
<evidence type="ECO:0000256" key="1">
    <source>
        <dbReference type="SAM" id="MobiDB-lite"/>
    </source>
</evidence>
<comment type="caution">
    <text evidence="2">The sequence shown here is derived from an EMBL/GenBank/DDBJ whole genome shotgun (WGS) entry which is preliminary data.</text>
</comment>
<dbReference type="Proteomes" id="UP001360953">
    <property type="component" value="Unassembled WGS sequence"/>
</dbReference>
<protein>
    <recommendedName>
        <fullName evidence="4">C2H2-type domain-containing protein</fullName>
    </recommendedName>
</protein>
<evidence type="ECO:0000313" key="3">
    <source>
        <dbReference type="Proteomes" id="UP001360953"/>
    </source>
</evidence>
<feature type="region of interest" description="Disordered" evidence="1">
    <location>
        <begin position="93"/>
        <end position="127"/>
    </location>
</feature>
<evidence type="ECO:0008006" key="4">
    <source>
        <dbReference type="Google" id="ProtNLM"/>
    </source>
</evidence>
<reference evidence="2 3" key="1">
    <citation type="submission" date="2024-04" db="EMBL/GenBank/DDBJ databases">
        <title>Phyllosticta paracitricarpa is synonymous to the EU quarantine fungus P. citricarpa based on phylogenomic analyses.</title>
        <authorList>
            <consortium name="Lawrence Berkeley National Laboratory"/>
            <person name="Van ingen-buijs V.A."/>
            <person name="Van westerhoven A.C."/>
            <person name="Haridas S."/>
            <person name="Skiadas P."/>
            <person name="Martin F."/>
            <person name="Groenewald J.Z."/>
            <person name="Crous P.W."/>
            <person name="Seidl M.F."/>
        </authorList>
    </citation>
    <scope>NUCLEOTIDE SEQUENCE [LARGE SCALE GENOMIC DNA]</scope>
    <source>
        <strain evidence="2 3">CPC 17464</strain>
    </source>
</reference>
<sequence length="381" mass="42683">MDHVPLIDVPWEKEMVLVASVNCCPRYMDLSIRKYLAAGGSSSHLSSYHTNHTKAVLDATNASTDSAAPRNATNSHSSTQTYLSFQELGPQLSPPPCLGQQKTTAIGRNPRRGEPHSNPPSHRTALARSVDCRSIVRSFEIATTPATTSRRALLRPSFLACILRLPVAILCKRNDCPSHFANEIRHDSELHSSSSSSSLKMRPNMTTTVKSPRMPTSWPQRRALLSSSLILLRQNQTATETPLRRRHPHLLLECRSTACSADRQHAVPTDSMQCRPMRVESLAQCVQPPRTFTSQRPLKTLCLDRPRLPLHQAAAERVSIHDKVCKCKSERSKNGTLSNHRDTRLRTRRTKLHTVASSSRHRWTHDNEHGYQGGPSMRLML</sequence>
<keyword evidence="3" id="KW-1185">Reference proteome</keyword>
<dbReference type="RefSeq" id="XP_066651081.1">
    <property type="nucleotide sequence ID" value="XM_066794043.1"/>
</dbReference>
<accession>A0ABR1L702</accession>
<feature type="region of interest" description="Disordered" evidence="1">
    <location>
        <begin position="191"/>
        <end position="217"/>
    </location>
</feature>
<proteinExistence type="predicted"/>
<evidence type="ECO:0000313" key="2">
    <source>
        <dbReference type="EMBL" id="KAK7531008.1"/>
    </source>
</evidence>